<dbReference type="InterPro" id="IPR042098">
    <property type="entry name" value="TauD-like_sf"/>
</dbReference>
<feature type="domain" description="TauD/TfdA-like" evidence="2">
    <location>
        <begin position="56"/>
        <end position="330"/>
    </location>
</feature>
<dbReference type="Pfam" id="PF02668">
    <property type="entry name" value="TauD"/>
    <property type="match status" value="1"/>
</dbReference>
<reference evidence="3 4" key="1">
    <citation type="submission" date="2015-09" db="EMBL/GenBank/DDBJ databases">
        <title>Host preference determinants of Valsa canker pathogens revealed by comparative genomics.</title>
        <authorList>
            <person name="Yin Z."/>
            <person name="Huang L."/>
        </authorList>
    </citation>
    <scope>NUCLEOTIDE SEQUENCE [LARGE SCALE GENOMIC DNA]</scope>
    <source>
        <strain evidence="3 4">YSFL</strain>
    </source>
</reference>
<dbReference type="AlphaFoldDB" id="A0A423VR45"/>
<dbReference type="GO" id="GO:0016491">
    <property type="term" value="F:oxidoreductase activity"/>
    <property type="evidence" value="ECO:0007669"/>
    <property type="project" value="UniProtKB-KW"/>
</dbReference>
<comment type="caution">
    <text evidence="3">The sequence shown here is derived from an EMBL/GenBank/DDBJ whole genome shotgun (WGS) entry which is preliminary data.</text>
</comment>
<sequence length="511" mass="56846">MAIHNSFEHFAFEGQTDVQTFAPLPNAAFPLALRPADDWKPTLQESVDAIRQIATSGELKRLSQQHGGAILIRGLPIRTPQDYSDIAHAFGFVAHEEVGRPPIRTVVAKNVKTANEGPPELPIWPHNEYGWSKIHPAWISFSALEVPEHGGETPIISGLGLVKTLQEKAPLFVENLQQRGVKYVYRYGVTKVVSSTGANIFDAYGQHVKPGDDEMTIRKKIEQEVRRHSHKFEWHEDGSLSVTHVVPIIRKHEDFALTTWFGNLTSAWGRSKHHGATRPPYRGDDGSYHPPPLYGDGTIIESHYLDLALAIAESAQVLVKWEQGDMVLLDPENAVLYTLLEGKVIKEPAAGYRQIWLCCYRSYLFAGHWFIFVPSQSNDGCGTVINVRGNTKEGFRHEFERLGRPPWSSTAGPARLQLGNIKDSWIAPEAPYPPDETTVDTTPFNGLEMLALEVPAPAPSLNSAQGPAPGKRVQQVNCQSWIKSLVSYLIEKAGDDFELSRPDILDLAPEQ</sequence>
<dbReference type="EMBL" id="LJZO01000032">
    <property type="protein sequence ID" value="ROV93490.1"/>
    <property type="molecule type" value="Genomic_DNA"/>
</dbReference>
<keyword evidence="1" id="KW-0560">Oxidoreductase</keyword>
<dbReference type="Proteomes" id="UP000284375">
    <property type="component" value="Unassembled WGS sequence"/>
</dbReference>
<dbReference type="InterPro" id="IPR046670">
    <property type="entry name" value="DUF6540"/>
</dbReference>
<dbReference type="OrthoDB" id="408743at2759"/>
<dbReference type="PANTHER" id="PTHR10696">
    <property type="entry name" value="GAMMA-BUTYROBETAINE HYDROXYLASE-RELATED"/>
    <property type="match status" value="1"/>
</dbReference>
<accession>A0A423VR45</accession>
<dbReference type="PANTHER" id="PTHR10696:SF21">
    <property type="entry name" value="TAUD_TFDA-LIKE DOMAIN-CONTAINING PROTEIN"/>
    <property type="match status" value="1"/>
</dbReference>
<gene>
    <name evidence="3" type="ORF">VSDG_06748</name>
</gene>
<dbReference type="STRING" id="252740.A0A423VR45"/>
<proteinExistence type="predicted"/>
<name>A0A423VR45_CYTCH</name>
<dbReference type="Pfam" id="PF20174">
    <property type="entry name" value="DUF6540"/>
    <property type="match status" value="1"/>
</dbReference>
<dbReference type="Gene3D" id="3.60.130.10">
    <property type="entry name" value="Clavaminate synthase-like"/>
    <property type="match status" value="1"/>
</dbReference>
<dbReference type="InterPro" id="IPR003819">
    <property type="entry name" value="TauD/TfdA-like"/>
</dbReference>
<keyword evidence="4" id="KW-1185">Reference proteome</keyword>
<evidence type="ECO:0000313" key="4">
    <source>
        <dbReference type="Proteomes" id="UP000284375"/>
    </source>
</evidence>
<dbReference type="InterPro" id="IPR050411">
    <property type="entry name" value="AlphaKG_dependent_hydroxylases"/>
</dbReference>
<organism evidence="3 4">
    <name type="scientific">Cytospora chrysosperma</name>
    <name type="common">Cytospora canker fungus</name>
    <name type="synonym">Sphaeria chrysosperma</name>
    <dbReference type="NCBI Taxonomy" id="252740"/>
    <lineage>
        <taxon>Eukaryota</taxon>
        <taxon>Fungi</taxon>
        <taxon>Dikarya</taxon>
        <taxon>Ascomycota</taxon>
        <taxon>Pezizomycotina</taxon>
        <taxon>Sordariomycetes</taxon>
        <taxon>Sordariomycetidae</taxon>
        <taxon>Diaporthales</taxon>
        <taxon>Cytosporaceae</taxon>
        <taxon>Cytospora</taxon>
    </lineage>
</organism>
<dbReference type="SUPFAM" id="SSF51197">
    <property type="entry name" value="Clavaminate synthase-like"/>
    <property type="match status" value="1"/>
</dbReference>
<evidence type="ECO:0000256" key="1">
    <source>
        <dbReference type="ARBA" id="ARBA00023002"/>
    </source>
</evidence>
<protein>
    <recommendedName>
        <fullName evidence="2">TauD/TfdA-like domain-containing protein</fullName>
    </recommendedName>
</protein>
<evidence type="ECO:0000259" key="2">
    <source>
        <dbReference type="Pfam" id="PF02668"/>
    </source>
</evidence>
<evidence type="ECO:0000313" key="3">
    <source>
        <dbReference type="EMBL" id="ROV93490.1"/>
    </source>
</evidence>